<evidence type="ECO:0000259" key="2">
    <source>
        <dbReference type="Pfam" id="PF03713"/>
    </source>
</evidence>
<name>A0A510UPA4_9CELL</name>
<organism evidence="3 4">
    <name type="scientific">Cellulomonas persica</name>
    <dbReference type="NCBI Taxonomy" id="76861"/>
    <lineage>
        <taxon>Bacteria</taxon>
        <taxon>Bacillati</taxon>
        <taxon>Actinomycetota</taxon>
        <taxon>Actinomycetes</taxon>
        <taxon>Micrococcales</taxon>
        <taxon>Cellulomonadaceae</taxon>
        <taxon>Cellulomonas</taxon>
    </lineage>
</organism>
<evidence type="ECO:0000313" key="4">
    <source>
        <dbReference type="Proteomes" id="UP000321386"/>
    </source>
</evidence>
<dbReference type="RefSeq" id="WP_146804788.1">
    <property type="nucleotide sequence ID" value="NZ_BJUA01000001.1"/>
</dbReference>
<comment type="caution">
    <text evidence="3">The sequence shown here is derived from an EMBL/GenBank/DDBJ whole genome shotgun (WGS) entry which is preliminary data.</text>
</comment>
<keyword evidence="4" id="KW-1185">Reference proteome</keyword>
<keyword evidence="1" id="KW-0732">Signal</keyword>
<dbReference type="InterPro" id="IPR012347">
    <property type="entry name" value="Ferritin-like"/>
</dbReference>
<accession>A0A510UPA4</accession>
<dbReference type="Pfam" id="PF03713">
    <property type="entry name" value="DUF305"/>
    <property type="match status" value="1"/>
</dbReference>
<evidence type="ECO:0000313" key="3">
    <source>
        <dbReference type="EMBL" id="GEK16484.1"/>
    </source>
</evidence>
<proteinExistence type="predicted"/>
<dbReference type="PANTHER" id="PTHR36933:SF1">
    <property type="entry name" value="SLL0788 PROTEIN"/>
    <property type="match status" value="1"/>
</dbReference>
<reference evidence="3 4" key="1">
    <citation type="submission" date="2019-07" db="EMBL/GenBank/DDBJ databases">
        <title>Whole genome shotgun sequence of Cellulomonas persica NBRC 101101.</title>
        <authorList>
            <person name="Hosoyama A."/>
            <person name="Uohara A."/>
            <person name="Ohji S."/>
            <person name="Ichikawa N."/>
        </authorList>
    </citation>
    <scope>NUCLEOTIDE SEQUENCE [LARGE SCALE GENOMIC DNA]</scope>
    <source>
        <strain evidence="3 4">NBRC 101101</strain>
    </source>
</reference>
<dbReference type="Proteomes" id="UP000321386">
    <property type="component" value="Unassembled WGS sequence"/>
</dbReference>
<evidence type="ECO:0000256" key="1">
    <source>
        <dbReference type="SAM" id="SignalP"/>
    </source>
</evidence>
<feature type="domain" description="DUF305" evidence="2">
    <location>
        <begin position="54"/>
        <end position="202"/>
    </location>
</feature>
<dbReference type="EMBL" id="BJUA01000001">
    <property type="protein sequence ID" value="GEK16484.1"/>
    <property type="molecule type" value="Genomic_DNA"/>
</dbReference>
<dbReference type="Gene3D" id="1.20.1260.10">
    <property type="match status" value="1"/>
</dbReference>
<dbReference type="InterPro" id="IPR005183">
    <property type="entry name" value="DUF305_CopM-like"/>
</dbReference>
<sequence length="205" mass="21490">MTARTRSRLVAAAAAFSLAASLAACSDGAGADPRSTVVQTSSAATTTTEHDDADVTFAQMMIVHHEGAIEMAELAAATASTPQVRALAARIAAAQGPQIDRMKRWLDGWGEPQPADVEHGGMDHGGMSMDGTDQAGAMSDLRGLSGTEFDRRFLELMTAHHQGAVTMSEEELASGRNAEALALARSIIDDQTAEITEMTNLLHGL</sequence>
<feature type="chain" id="PRO_5039525165" evidence="1">
    <location>
        <begin position="27"/>
        <end position="205"/>
    </location>
</feature>
<protein>
    <submittedName>
        <fullName evidence="3">DUF305 domain-containing protein</fullName>
    </submittedName>
</protein>
<dbReference type="PANTHER" id="PTHR36933">
    <property type="entry name" value="SLL0788 PROTEIN"/>
    <property type="match status" value="1"/>
</dbReference>
<feature type="signal peptide" evidence="1">
    <location>
        <begin position="1"/>
        <end position="26"/>
    </location>
</feature>
<dbReference type="OrthoDB" id="26872at2"/>
<dbReference type="PROSITE" id="PS51257">
    <property type="entry name" value="PROKAR_LIPOPROTEIN"/>
    <property type="match status" value="1"/>
</dbReference>
<gene>
    <name evidence="3" type="ORF">CPE01_02170</name>
</gene>
<dbReference type="AlphaFoldDB" id="A0A510UPA4"/>